<accession>A0ABW1YU95</accession>
<name>A0ABW1YU95_9RHOB</name>
<keyword evidence="2" id="KW-1185">Reference proteome</keyword>
<organism evidence="1 2">
    <name type="scientific">Sulfitobacter profundi</name>
    <dbReference type="NCBI Taxonomy" id="2679961"/>
    <lineage>
        <taxon>Bacteria</taxon>
        <taxon>Pseudomonadati</taxon>
        <taxon>Pseudomonadota</taxon>
        <taxon>Alphaproteobacteria</taxon>
        <taxon>Rhodobacterales</taxon>
        <taxon>Roseobacteraceae</taxon>
        <taxon>Sulfitobacter</taxon>
    </lineage>
</organism>
<dbReference type="RefSeq" id="WP_132446823.1">
    <property type="nucleotide sequence ID" value="NZ_JBHSWA010000001.1"/>
</dbReference>
<evidence type="ECO:0000313" key="2">
    <source>
        <dbReference type="Proteomes" id="UP001596403"/>
    </source>
</evidence>
<protein>
    <submittedName>
        <fullName evidence="1">ASCH domain-containing protein</fullName>
    </submittedName>
</protein>
<evidence type="ECO:0000313" key="1">
    <source>
        <dbReference type="EMBL" id="MFC6640846.1"/>
    </source>
</evidence>
<sequence length="94" mass="10888">MAALHLPLKALYFDQIKAGTKAEEFRLVTPYWTKRLAGRTFDHIELTKGYPPRGDQSRRLIRPWRGLHQTTITHPHFGPDPVTVYAIRVNPQEP</sequence>
<proteinExistence type="predicted"/>
<dbReference type="EMBL" id="JBHSWA010000001">
    <property type="protein sequence ID" value="MFC6640846.1"/>
    <property type="molecule type" value="Genomic_DNA"/>
</dbReference>
<gene>
    <name evidence="1" type="ORF">ACFQAU_02960</name>
</gene>
<comment type="caution">
    <text evidence="1">The sequence shown here is derived from an EMBL/GenBank/DDBJ whole genome shotgun (WGS) entry which is preliminary data.</text>
</comment>
<reference evidence="2" key="1">
    <citation type="journal article" date="2019" name="Int. J. Syst. Evol. Microbiol.">
        <title>The Global Catalogue of Microorganisms (GCM) 10K type strain sequencing project: providing services to taxonomists for standard genome sequencing and annotation.</title>
        <authorList>
            <consortium name="The Broad Institute Genomics Platform"/>
            <consortium name="The Broad Institute Genome Sequencing Center for Infectious Disease"/>
            <person name="Wu L."/>
            <person name="Ma J."/>
        </authorList>
    </citation>
    <scope>NUCLEOTIDE SEQUENCE [LARGE SCALE GENOMIC DNA]</scope>
    <source>
        <strain evidence="2">NBRC 111368</strain>
    </source>
</reference>
<dbReference type="Proteomes" id="UP001596403">
    <property type="component" value="Unassembled WGS sequence"/>
</dbReference>